<sequence length="127" mass="14315">MPYRISPAAFNWHLINLSTRSTYWARVFTLLRGPSVLPLLSFPPYKQTASEQVIVLNGEVFCRITNCEYCHVPPSTIGDIRKHGVMVARNPPGRISNGGQDVAVAWFRRLFAANEETTVDKEDHGDE</sequence>
<gene>
    <name evidence="1" type="ORF">PENNAL_c0048G08686</name>
</gene>
<organism evidence="1 2">
    <name type="scientific">Penicillium nalgiovense</name>
    <dbReference type="NCBI Taxonomy" id="60175"/>
    <lineage>
        <taxon>Eukaryota</taxon>
        <taxon>Fungi</taxon>
        <taxon>Dikarya</taxon>
        <taxon>Ascomycota</taxon>
        <taxon>Pezizomycotina</taxon>
        <taxon>Eurotiomycetes</taxon>
        <taxon>Eurotiomycetidae</taxon>
        <taxon>Eurotiales</taxon>
        <taxon>Aspergillaceae</taxon>
        <taxon>Penicillium</taxon>
    </lineage>
</organism>
<accession>A0A1V6XY67</accession>
<comment type="caution">
    <text evidence="1">The sequence shown here is derived from an EMBL/GenBank/DDBJ whole genome shotgun (WGS) entry which is preliminary data.</text>
</comment>
<name>A0A1V6XY67_PENNA</name>
<proteinExistence type="predicted"/>
<protein>
    <submittedName>
        <fullName evidence="1">Uncharacterized protein</fullName>
    </submittedName>
</protein>
<dbReference type="EMBL" id="MOOB01000048">
    <property type="protein sequence ID" value="OQE80084.1"/>
    <property type="molecule type" value="Genomic_DNA"/>
</dbReference>
<dbReference type="AlphaFoldDB" id="A0A1V6XY67"/>
<dbReference type="Proteomes" id="UP000191691">
    <property type="component" value="Unassembled WGS sequence"/>
</dbReference>
<evidence type="ECO:0000313" key="1">
    <source>
        <dbReference type="EMBL" id="OQE80084.1"/>
    </source>
</evidence>
<reference evidence="2" key="1">
    <citation type="journal article" date="2017" name="Nat. Microbiol.">
        <title>Global analysis of biosynthetic gene clusters reveals vast potential of secondary metabolite production in Penicillium species.</title>
        <authorList>
            <person name="Nielsen J.C."/>
            <person name="Grijseels S."/>
            <person name="Prigent S."/>
            <person name="Ji B."/>
            <person name="Dainat J."/>
            <person name="Nielsen K.F."/>
            <person name="Frisvad J.C."/>
            <person name="Workman M."/>
            <person name="Nielsen J."/>
        </authorList>
    </citation>
    <scope>NUCLEOTIDE SEQUENCE [LARGE SCALE GENOMIC DNA]</scope>
    <source>
        <strain evidence="2">IBT 13039</strain>
    </source>
</reference>
<keyword evidence="2" id="KW-1185">Reference proteome</keyword>
<evidence type="ECO:0000313" key="2">
    <source>
        <dbReference type="Proteomes" id="UP000191691"/>
    </source>
</evidence>